<name>A4CDT7_9GAMM</name>
<evidence type="ECO:0000256" key="1">
    <source>
        <dbReference type="SAM" id="SignalP"/>
    </source>
</evidence>
<dbReference type="Proteomes" id="UP000006201">
    <property type="component" value="Unassembled WGS sequence"/>
</dbReference>
<dbReference type="OrthoDB" id="6314972at2"/>
<dbReference type="InterPro" id="IPR022193">
    <property type="entry name" value="DUF3718"/>
</dbReference>
<dbReference type="Pfam" id="PF12514">
    <property type="entry name" value="DUF3718"/>
    <property type="match status" value="1"/>
</dbReference>
<protein>
    <recommendedName>
        <fullName evidence="4">DUF3718 domain-containing protein</fullName>
    </recommendedName>
</protein>
<organism evidence="2 3">
    <name type="scientific">Pseudoalteromonas tunicata D2</name>
    <dbReference type="NCBI Taxonomy" id="87626"/>
    <lineage>
        <taxon>Bacteria</taxon>
        <taxon>Pseudomonadati</taxon>
        <taxon>Pseudomonadota</taxon>
        <taxon>Gammaproteobacteria</taxon>
        <taxon>Alteromonadales</taxon>
        <taxon>Pseudoalteromonadaceae</taxon>
        <taxon>Pseudoalteromonas</taxon>
    </lineage>
</organism>
<reference evidence="2 3" key="1">
    <citation type="submission" date="2006-02" db="EMBL/GenBank/DDBJ databases">
        <authorList>
            <person name="Moran M.A."/>
            <person name="Kjelleberg S."/>
            <person name="Egan S."/>
            <person name="Saunders N."/>
            <person name="Thomas T."/>
            <person name="Ferriera S."/>
            <person name="Johnson J."/>
            <person name="Kravitz S."/>
            <person name="Halpern A."/>
            <person name="Remington K."/>
            <person name="Beeson K."/>
            <person name="Tran B."/>
            <person name="Rogers Y.-H."/>
            <person name="Friedman R."/>
            <person name="Venter J.C."/>
        </authorList>
    </citation>
    <scope>NUCLEOTIDE SEQUENCE [LARGE SCALE GENOMIC DNA]</scope>
    <source>
        <strain evidence="2 3">D2</strain>
    </source>
</reference>
<keyword evidence="3" id="KW-1185">Reference proteome</keyword>
<dbReference type="AlphaFoldDB" id="A4CDT7"/>
<dbReference type="STRING" id="87626.PTD2_05645"/>
<evidence type="ECO:0000313" key="2">
    <source>
        <dbReference type="EMBL" id="EAR27129.1"/>
    </source>
</evidence>
<keyword evidence="1" id="KW-0732">Signal</keyword>
<accession>A4CDT7</accession>
<dbReference type="HOGENOM" id="CLU_176288_0_0_6"/>
<sequence length="106" mass="11266">MKMKKLTVAVLTIAALGAFNVNAAQFSGSDNSVETQICLAVASDSKGKLHRAVRQSQQSMSYIAQSVKCNGMSLSQFAAEHGASDIGKQLVRVNRPINVKTVTAKL</sequence>
<proteinExistence type="predicted"/>
<feature type="chain" id="PRO_5002666000" description="DUF3718 domain-containing protein" evidence="1">
    <location>
        <begin position="24"/>
        <end position="106"/>
    </location>
</feature>
<evidence type="ECO:0000313" key="3">
    <source>
        <dbReference type="Proteomes" id="UP000006201"/>
    </source>
</evidence>
<dbReference type="EMBL" id="AAOH01000007">
    <property type="protein sequence ID" value="EAR27129.1"/>
    <property type="molecule type" value="Genomic_DNA"/>
</dbReference>
<feature type="signal peptide" evidence="1">
    <location>
        <begin position="1"/>
        <end position="23"/>
    </location>
</feature>
<comment type="caution">
    <text evidence="2">The sequence shown here is derived from an EMBL/GenBank/DDBJ whole genome shotgun (WGS) entry which is preliminary data.</text>
</comment>
<evidence type="ECO:0008006" key="4">
    <source>
        <dbReference type="Google" id="ProtNLM"/>
    </source>
</evidence>
<gene>
    <name evidence="2" type="ORF">PTD2_05645</name>
</gene>